<name>A0A085ZIL1_9FLAO</name>
<keyword evidence="3" id="KW-1185">Reference proteome</keyword>
<organism evidence="2 3">
    <name type="scientific">Flavobacterium reichenbachii</name>
    <dbReference type="NCBI Taxonomy" id="362418"/>
    <lineage>
        <taxon>Bacteria</taxon>
        <taxon>Pseudomonadati</taxon>
        <taxon>Bacteroidota</taxon>
        <taxon>Flavobacteriia</taxon>
        <taxon>Flavobacteriales</taxon>
        <taxon>Flavobacteriaceae</taxon>
        <taxon>Flavobacterium</taxon>
    </lineage>
</organism>
<dbReference type="STRING" id="362418.IW19_01475"/>
<sequence length="501" mass="53474">MEKVLNSGKTIKKRVLLLAILVNVTLHAQKEANNWAFGYNGGLTWNTTRDVLCTGQNGTPDATLKGLPTNFTGVTMQTDEGCFSISDSSGNLQFYSDGSTVWNKNNAVMANGSGLAGNWSSAQSGIIFPYPGHAHQYIAVTIGLTGTLPAYSVIDMTLNGGLGGVIQKNASFSGQSGTTGESLTAIKHANGTDYWVIAPGRGTTTMNAWLVTAAGVQNTTPVKSVLGINTAASVSFGGYMRISPDGSHFAWGVAPSENPTLIFGDFNASTGVFSNVKTVSVPAYGVEFSRSGKYLYLNLASMSSSIYGITYAIDFNALLQDPTAGFNGKKQICKTSNTGAIQLAPDGRLYIADYMKQDFFIVDNPEEFDNLRVYKTPVFITGTNHIGLPSFSASWFVPLPEVCYVHGIATGTSEPLKTIISTLDRVAVPRNYADYRTGSLILESNNKGFVLTRISSPETAIANPVTGMLVYDTTVNALKLYNGTGWKLLEQACPDPVNPPK</sequence>
<proteinExistence type="predicted"/>
<dbReference type="EMBL" id="JPRL01000001">
    <property type="protein sequence ID" value="KFF04275.1"/>
    <property type="molecule type" value="Genomic_DNA"/>
</dbReference>
<keyword evidence="1" id="KW-0732">Signal</keyword>
<dbReference type="RefSeq" id="WP_035680309.1">
    <property type="nucleotide sequence ID" value="NZ_JPRL01000001.1"/>
</dbReference>
<dbReference type="AlphaFoldDB" id="A0A085ZIL1"/>
<comment type="caution">
    <text evidence="2">The sequence shown here is derived from an EMBL/GenBank/DDBJ whole genome shotgun (WGS) entry which is preliminary data.</text>
</comment>
<gene>
    <name evidence="2" type="ORF">IW19_01475</name>
</gene>
<feature type="chain" id="PRO_5001801127" evidence="1">
    <location>
        <begin position="29"/>
        <end position="501"/>
    </location>
</feature>
<dbReference type="OrthoDB" id="869215at2"/>
<reference evidence="2 3" key="1">
    <citation type="submission" date="2014-07" db="EMBL/GenBank/DDBJ databases">
        <title>Genome of Flavobacterium reichenbachii LMG 25512.</title>
        <authorList>
            <person name="Stropko S.J."/>
            <person name="Pipes S.E."/>
            <person name="Newman J.D."/>
        </authorList>
    </citation>
    <scope>NUCLEOTIDE SEQUENCE [LARGE SCALE GENOMIC DNA]</scope>
    <source>
        <strain evidence="2 3">LMG 25512</strain>
    </source>
</reference>
<dbReference type="Proteomes" id="UP000028715">
    <property type="component" value="Unassembled WGS sequence"/>
</dbReference>
<evidence type="ECO:0000313" key="3">
    <source>
        <dbReference type="Proteomes" id="UP000028715"/>
    </source>
</evidence>
<feature type="signal peptide" evidence="1">
    <location>
        <begin position="1"/>
        <end position="28"/>
    </location>
</feature>
<accession>A0A085ZIL1</accession>
<dbReference type="eggNOG" id="COG3391">
    <property type="taxonomic scope" value="Bacteria"/>
</dbReference>
<dbReference type="SUPFAM" id="SSF63829">
    <property type="entry name" value="Calcium-dependent phosphotriesterase"/>
    <property type="match status" value="1"/>
</dbReference>
<protein>
    <submittedName>
        <fullName evidence="2">Uncharacterized protein</fullName>
    </submittedName>
</protein>
<evidence type="ECO:0000313" key="2">
    <source>
        <dbReference type="EMBL" id="KFF04275.1"/>
    </source>
</evidence>
<evidence type="ECO:0000256" key="1">
    <source>
        <dbReference type="SAM" id="SignalP"/>
    </source>
</evidence>